<evidence type="ECO:0000256" key="1">
    <source>
        <dbReference type="ARBA" id="ARBA00004370"/>
    </source>
</evidence>
<keyword evidence="2" id="KW-0812">Transmembrane</keyword>
<dbReference type="AlphaFoldDB" id="A0A9W9YET4"/>
<evidence type="ECO:0000256" key="3">
    <source>
        <dbReference type="ARBA" id="ARBA00022989"/>
    </source>
</evidence>
<keyword evidence="7" id="KW-1185">Reference proteome</keyword>
<accession>A0A9W9YET4</accession>
<dbReference type="EMBL" id="MU827780">
    <property type="protein sequence ID" value="KAJ7337793.1"/>
    <property type="molecule type" value="Genomic_DNA"/>
</dbReference>
<dbReference type="Proteomes" id="UP001163046">
    <property type="component" value="Unassembled WGS sequence"/>
</dbReference>
<name>A0A9W9YET4_9CNID</name>
<feature type="domain" description="Receptor ligand binding region" evidence="5">
    <location>
        <begin position="102"/>
        <end position="287"/>
    </location>
</feature>
<reference evidence="6" key="1">
    <citation type="submission" date="2023-01" db="EMBL/GenBank/DDBJ databases">
        <title>Genome assembly of the deep-sea coral Lophelia pertusa.</title>
        <authorList>
            <person name="Herrera S."/>
            <person name="Cordes E."/>
        </authorList>
    </citation>
    <scope>NUCLEOTIDE SEQUENCE</scope>
    <source>
        <strain evidence="6">USNM1676648</strain>
        <tissue evidence="6">Polyp</tissue>
    </source>
</reference>
<comment type="caution">
    <text evidence="6">The sequence shown here is derived from an EMBL/GenBank/DDBJ whole genome shotgun (WGS) entry which is preliminary data.</text>
</comment>
<keyword evidence="3" id="KW-1133">Transmembrane helix</keyword>
<dbReference type="InterPro" id="IPR028082">
    <property type="entry name" value="Peripla_BP_I"/>
</dbReference>
<dbReference type="SUPFAM" id="SSF53822">
    <property type="entry name" value="Periplasmic binding protein-like I"/>
    <property type="match status" value="1"/>
</dbReference>
<gene>
    <name evidence="6" type="ORF">OS493_007950</name>
</gene>
<sequence>MKKYENVQLCFVPCYAGFVNGYSAEYDVVNSIVNNASNLSLNVSVVLNEFNATEKKNLFNLASAFRDQNVITLIEGSHTKTSACALSTVTGIPLIRLHGDSRPFDQCENAIQMSAGYRDYAHATLDILNTFGWKNIIVVFDERRLHEAGNFHAISRSSELNVHLVQLSKQGENEDPKVPILKALDQIQHFEAEIILLYIEKENVELMLQQKPCQHRIIYKWVLQGQMPLKLSCYQNVVISLDVSYTHNNSASDKLKNAVGSNYSNTKKEQLALAYDAVQVINKAVNKEPCFSINGSVITPEDTDAMLTCMRK</sequence>
<dbReference type="Pfam" id="PF01094">
    <property type="entry name" value="ANF_receptor"/>
    <property type="match status" value="1"/>
</dbReference>
<evidence type="ECO:0000313" key="7">
    <source>
        <dbReference type="Proteomes" id="UP001163046"/>
    </source>
</evidence>
<dbReference type="GO" id="GO:0016020">
    <property type="term" value="C:membrane"/>
    <property type="evidence" value="ECO:0007669"/>
    <property type="project" value="UniProtKB-SubCell"/>
</dbReference>
<evidence type="ECO:0000313" key="6">
    <source>
        <dbReference type="EMBL" id="KAJ7337793.1"/>
    </source>
</evidence>
<evidence type="ECO:0000259" key="5">
    <source>
        <dbReference type="Pfam" id="PF01094"/>
    </source>
</evidence>
<dbReference type="InterPro" id="IPR001828">
    <property type="entry name" value="ANF_lig-bd_rcpt"/>
</dbReference>
<dbReference type="Gene3D" id="3.40.50.2300">
    <property type="match status" value="2"/>
</dbReference>
<dbReference type="OrthoDB" id="5958147at2759"/>
<feature type="non-terminal residue" evidence="6">
    <location>
        <position position="312"/>
    </location>
</feature>
<proteinExistence type="predicted"/>
<evidence type="ECO:0000256" key="2">
    <source>
        <dbReference type="ARBA" id="ARBA00022692"/>
    </source>
</evidence>
<keyword evidence="4" id="KW-0472">Membrane</keyword>
<organism evidence="6 7">
    <name type="scientific">Desmophyllum pertusum</name>
    <dbReference type="NCBI Taxonomy" id="174260"/>
    <lineage>
        <taxon>Eukaryota</taxon>
        <taxon>Metazoa</taxon>
        <taxon>Cnidaria</taxon>
        <taxon>Anthozoa</taxon>
        <taxon>Hexacorallia</taxon>
        <taxon>Scleractinia</taxon>
        <taxon>Caryophylliina</taxon>
        <taxon>Caryophylliidae</taxon>
        <taxon>Desmophyllum</taxon>
    </lineage>
</organism>
<protein>
    <recommendedName>
        <fullName evidence="5">Receptor ligand binding region domain-containing protein</fullName>
    </recommendedName>
</protein>
<comment type="subcellular location">
    <subcellularLocation>
        <location evidence="1">Membrane</location>
    </subcellularLocation>
</comment>
<evidence type="ECO:0000256" key="4">
    <source>
        <dbReference type="ARBA" id="ARBA00023136"/>
    </source>
</evidence>